<comment type="caution">
    <text evidence="6">The sequence shown here is derived from an EMBL/GenBank/DDBJ whole genome shotgun (WGS) entry which is preliminary data.</text>
</comment>
<dbReference type="InterPro" id="IPR026590">
    <property type="entry name" value="Ssirtuin_cat_dom"/>
</dbReference>
<keyword evidence="3" id="KW-0862">Zinc</keyword>
<evidence type="ECO:0000313" key="6">
    <source>
        <dbReference type="EMBL" id="GAX79029.1"/>
    </source>
</evidence>
<feature type="region of interest" description="Disordered" evidence="4">
    <location>
        <begin position="386"/>
        <end position="430"/>
    </location>
</feature>
<dbReference type="InterPro" id="IPR003000">
    <property type="entry name" value="Sirtuin"/>
</dbReference>
<feature type="compositionally biased region" description="Acidic residues" evidence="4">
    <location>
        <begin position="450"/>
        <end position="469"/>
    </location>
</feature>
<feature type="binding site" evidence="3">
    <location>
        <position position="189"/>
    </location>
    <ligand>
        <name>Zn(2+)</name>
        <dbReference type="ChEBI" id="CHEBI:29105"/>
    </ligand>
</feature>
<feature type="binding site" evidence="3">
    <location>
        <position position="186"/>
    </location>
    <ligand>
        <name>Zn(2+)</name>
        <dbReference type="ChEBI" id="CHEBI:29105"/>
    </ligand>
</feature>
<dbReference type="GO" id="GO:0017136">
    <property type="term" value="F:histone deacetylase activity, NAD-dependent"/>
    <property type="evidence" value="ECO:0007669"/>
    <property type="project" value="TreeGrafter"/>
</dbReference>
<feature type="region of interest" description="Disordered" evidence="4">
    <location>
        <begin position="313"/>
        <end position="347"/>
    </location>
</feature>
<organism evidence="6 7">
    <name type="scientific">Chlamydomonas eustigma</name>
    <dbReference type="NCBI Taxonomy" id="1157962"/>
    <lineage>
        <taxon>Eukaryota</taxon>
        <taxon>Viridiplantae</taxon>
        <taxon>Chlorophyta</taxon>
        <taxon>core chlorophytes</taxon>
        <taxon>Chlorophyceae</taxon>
        <taxon>CS clade</taxon>
        <taxon>Chlamydomonadales</taxon>
        <taxon>Chlamydomonadaceae</taxon>
        <taxon>Chlamydomonas</taxon>
    </lineage>
</organism>
<keyword evidence="2" id="KW-0520">NAD</keyword>
<evidence type="ECO:0000256" key="4">
    <source>
        <dbReference type="SAM" id="MobiDB-lite"/>
    </source>
</evidence>
<feature type="region of interest" description="Disordered" evidence="4">
    <location>
        <begin position="443"/>
        <end position="596"/>
    </location>
</feature>
<feature type="compositionally biased region" description="Basic residues" evidence="4">
    <location>
        <begin position="542"/>
        <end position="555"/>
    </location>
</feature>
<sequence>MRELRKRSRTKGVVEGIAVNAQEFLAHVAESCKNVIVFSGSGLSASSGMSMFSTRNGLYEKARKSFKISDGIKLFTYSYYKQNRVAVQAFFAQIYSEAQSSRAAAGHMALARMYSMKRIKRHYTLNIDGLAEVVGMDTWHHEQNPHGITVEMHGNIRQLVCPSCHAVEPLHQQNIHSFTSHQAIPCHACNKSDLRFKVMLYDDAEGDCITPEHVFDVLEEDIEDNVDLILWVGISFEQSASVEYFRRVRSMLSSSGLLSKVKQAIVNPSDEPYFNLVSSCCNTDGLDLLDVRATSDDLLPLLVAVMEQQQQKHVLHAQGEEAADDNPSLKRSEETTVADSSSRHPLKERVFNLAEKTTASEQQLVDSRASEATIISRAADAVTTATAGPDLKTHDPLLPSKGLKTTEAGGSSRAPSVKTEGVSNINDDGLSGQTAAAVMIASRRAMKSDDSDDEVSEEQGVEEEEESDGEGFLGKGAGRTKRIKQSASGRTGRGRGRAGALTISAVASRKRSTGSRGGNPASSASRRGSHQAYQAQSAGRKQQQRGRHRRLKKSSRFNDEGVWESSSSEEEELEKETAGHPVASSGNRRISSTSMEIKRSRNVMTTEAAQPPSGHHNGQLGTSQMMTLAAAGEVADGLQLLPFPLTAGHQMMANDTACGLTTNNSSQNSNYQNPTNSLANLSLIMSAALASPAASSSQLSATPRPSAGGAIAAGSSPLLPTNAGLSNSFSLFQQQQPTTVDATTSTVALLQMMNTTSNNGPGSHHLNNLQNLLLLQSTLLNTTAATTQQPAATSSLLLAGSSASAVVGLLAEGSVAALTTTAPQQ</sequence>
<dbReference type="AlphaFoldDB" id="A0A250X7Y4"/>
<feature type="binding site" evidence="3">
    <location>
        <position position="161"/>
    </location>
    <ligand>
        <name>Zn(2+)</name>
        <dbReference type="ChEBI" id="CHEBI:29105"/>
    </ligand>
</feature>
<evidence type="ECO:0000256" key="3">
    <source>
        <dbReference type="PROSITE-ProRule" id="PRU00236"/>
    </source>
</evidence>
<protein>
    <recommendedName>
        <fullName evidence="5">Deacetylase sirtuin-type domain-containing protein</fullName>
    </recommendedName>
</protein>
<dbReference type="OrthoDB" id="424302at2759"/>
<name>A0A250X7Y4_9CHLO</name>
<dbReference type="Pfam" id="PF02146">
    <property type="entry name" value="SIR2"/>
    <property type="match status" value="1"/>
</dbReference>
<dbReference type="SUPFAM" id="SSF52467">
    <property type="entry name" value="DHS-like NAD/FAD-binding domain"/>
    <property type="match status" value="1"/>
</dbReference>
<feature type="active site" description="Proton acceptor" evidence="3">
    <location>
        <position position="153"/>
    </location>
</feature>
<accession>A0A250X7Y4</accession>
<feature type="compositionally biased region" description="Polar residues" evidence="4">
    <location>
        <begin position="520"/>
        <end position="539"/>
    </location>
</feature>
<dbReference type="PANTHER" id="PTHR11085">
    <property type="entry name" value="NAD-DEPENDENT PROTEIN DEACYLASE SIRTUIN-5, MITOCHONDRIAL-RELATED"/>
    <property type="match status" value="1"/>
</dbReference>
<keyword evidence="3" id="KW-0479">Metal-binding</keyword>
<feature type="compositionally biased region" description="Polar residues" evidence="4">
    <location>
        <begin position="421"/>
        <end position="430"/>
    </location>
</feature>
<evidence type="ECO:0000256" key="2">
    <source>
        <dbReference type="ARBA" id="ARBA00023027"/>
    </source>
</evidence>
<dbReference type="PANTHER" id="PTHR11085:SF10">
    <property type="entry name" value="NAD-DEPENDENT PROTEIN DEACYLASE SIRTUIN-5, MITOCHONDRIAL-RELATED"/>
    <property type="match status" value="1"/>
</dbReference>
<gene>
    <name evidence="6" type="ORF">CEUSTIGMA_g6469.t1</name>
</gene>
<dbReference type="EMBL" id="BEGY01000038">
    <property type="protein sequence ID" value="GAX79029.1"/>
    <property type="molecule type" value="Genomic_DNA"/>
</dbReference>
<dbReference type="GO" id="GO:0046872">
    <property type="term" value="F:metal ion binding"/>
    <property type="evidence" value="ECO:0007669"/>
    <property type="project" value="UniProtKB-KW"/>
</dbReference>
<dbReference type="STRING" id="1157962.A0A250X7Y4"/>
<feature type="compositionally biased region" description="Polar residues" evidence="4">
    <location>
        <begin position="584"/>
        <end position="595"/>
    </location>
</feature>
<dbReference type="InterPro" id="IPR026591">
    <property type="entry name" value="Sirtuin_cat_small_dom_sf"/>
</dbReference>
<dbReference type="Gene3D" id="3.40.50.1220">
    <property type="entry name" value="TPP-binding domain"/>
    <property type="match status" value="1"/>
</dbReference>
<evidence type="ECO:0000256" key="1">
    <source>
        <dbReference type="ARBA" id="ARBA00022679"/>
    </source>
</evidence>
<feature type="binding site" evidence="3">
    <location>
        <position position="164"/>
    </location>
    <ligand>
        <name>Zn(2+)</name>
        <dbReference type="ChEBI" id="CHEBI:29105"/>
    </ligand>
</feature>
<dbReference type="GO" id="GO:0070403">
    <property type="term" value="F:NAD+ binding"/>
    <property type="evidence" value="ECO:0007669"/>
    <property type="project" value="InterPro"/>
</dbReference>
<dbReference type="InterPro" id="IPR029035">
    <property type="entry name" value="DHS-like_NAD/FAD-binding_dom"/>
</dbReference>
<dbReference type="GO" id="GO:0005634">
    <property type="term" value="C:nucleus"/>
    <property type="evidence" value="ECO:0007669"/>
    <property type="project" value="TreeGrafter"/>
</dbReference>
<keyword evidence="1" id="KW-0808">Transferase</keyword>
<evidence type="ECO:0000259" key="5">
    <source>
        <dbReference type="PROSITE" id="PS50305"/>
    </source>
</evidence>
<dbReference type="Proteomes" id="UP000232323">
    <property type="component" value="Unassembled WGS sequence"/>
</dbReference>
<dbReference type="Gene3D" id="3.30.1600.10">
    <property type="entry name" value="SIR2/SIRT2 'Small Domain"/>
    <property type="match status" value="1"/>
</dbReference>
<dbReference type="InterPro" id="IPR050134">
    <property type="entry name" value="NAD-dep_sirtuin_deacylases"/>
</dbReference>
<feature type="domain" description="Deacetylase sirtuin-type" evidence="5">
    <location>
        <begin position="14"/>
        <end position="312"/>
    </location>
</feature>
<reference evidence="6 7" key="1">
    <citation type="submission" date="2017-08" db="EMBL/GenBank/DDBJ databases">
        <title>Acidophilic green algal genome provides insights into adaptation to an acidic environment.</title>
        <authorList>
            <person name="Hirooka S."/>
            <person name="Hirose Y."/>
            <person name="Kanesaki Y."/>
            <person name="Higuchi S."/>
            <person name="Fujiwara T."/>
            <person name="Onuma R."/>
            <person name="Era A."/>
            <person name="Ohbayashi R."/>
            <person name="Uzuka A."/>
            <person name="Nozaki H."/>
            <person name="Yoshikawa H."/>
            <person name="Miyagishima S.Y."/>
        </authorList>
    </citation>
    <scope>NUCLEOTIDE SEQUENCE [LARGE SCALE GENOMIC DNA]</scope>
    <source>
        <strain evidence="6 7">NIES-2499</strain>
    </source>
</reference>
<keyword evidence="7" id="KW-1185">Reference proteome</keyword>
<proteinExistence type="predicted"/>
<dbReference type="PROSITE" id="PS50305">
    <property type="entry name" value="SIRTUIN"/>
    <property type="match status" value="1"/>
</dbReference>
<evidence type="ECO:0000313" key="7">
    <source>
        <dbReference type="Proteomes" id="UP000232323"/>
    </source>
</evidence>